<keyword evidence="1" id="KW-0812">Transmembrane</keyword>
<dbReference type="KEGG" id="sde:Sde_1515"/>
<dbReference type="InterPro" id="IPR009057">
    <property type="entry name" value="Homeodomain-like_sf"/>
</dbReference>
<protein>
    <submittedName>
        <fullName evidence="3">Helix-turn-helix, Fis-type</fullName>
    </submittedName>
</protein>
<dbReference type="GO" id="GO:0043565">
    <property type="term" value="F:sequence-specific DNA binding"/>
    <property type="evidence" value="ECO:0007669"/>
    <property type="project" value="InterPro"/>
</dbReference>
<dbReference type="InterPro" id="IPR002197">
    <property type="entry name" value="HTH_Fis"/>
</dbReference>
<organism evidence="3 4">
    <name type="scientific">Saccharophagus degradans (strain 2-40 / ATCC 43961 / DSM 17024)</name>
    <dbReference type="NCBI Taxonomy" id="203122"/>
    <lineage>
        <taxon>Bacteria</taxon>
        <taxon>Pseudomonadati</taxon>
        <taxon>Pseudomonadota</taxon>
        <taxon>Gammaproteobacteria</taxon>
        <taxon>Cellvibrionales</taxon>
        <taxon>Cellvibrionaceae</taxon>
        <taxon>Saccharophagus</taxon>
    </lineage>
</organism>
<name>Q21KK2_SACD2</name>
<accession>Q21KK2</accession>
<feature type="transmembrane region" description="Helical" evidence="1">
    <location>
        <begin position="201"/>
        <end position="220"/>
    </location>
</feature>
<feature type="transmembrane region" description="Helical" evidence="1">
    <location>
        <begin position="74"/>
        <end position="92"/>
    </location>
</feature>
<keyword evidence="1" id="KW-1133">Transmembrane helix</keyword>
<feature type="transmembrane region" description="Helical" evidence="1">
    <location>
        <begin position="142"/>
        <end position="164"/>
    </location>
</feature>
<dbReference type="PRINTS" id="PR01590">
    <property type="entry name" value="HTHFIS"/>
</dbReference>
<dbReference type="Pfam" id="PF02954">
    <property type="entry name" value="HTH_8"/>
    <property type="match status" value="1"/>
</dbReference>
<feature type="transmembrane region" description="Helical" evidence="1">
    <location>
        <begin position="42"/>
        <end position="62"/>
    </location>
</feature>
<dbReference type="HOGENOM" id="CLU_924047_0_0_6"/>
<feature type="transmembrane region" description="Helical" evidence="1">
    <location>
        <begin position="101"/>
        <end position="122"/>
    </location>
</feature>
<keyword evidence="1" id="KW-0472">Membrane</keyword>
<keyword evidence="4" id="KW-1185">Reference proteome</keyword>
<dbReference type="AlphaFoldDB" id="Q21KK2"/>
<reference evidence="3 4" key="1">
    <citation type="journal article" date="2008" name="PLoS Genet.">
        <title>Complete genome sequence of the complex carbohydrate-degrading marine bacterium, Saccharophagus degradans strain 2-40 T.</title>
        <authorList>
            <person name="Weiner R.M."/>
            <person name="Taylor L.E.II."/>
            <person name="Henrissat B."/>
            <person name="Hauser L."/>
            <person name="Land M."/>
            <person name="Coutinho P.M."/>
            <person name="Rancurel C."/>
            <person name="Saunders E.H."/>
            <person name="Longmire A.G."/>
            <person name="Zhang H."/>
            <person name="Bayer E.A."/>
            <person name="Gilbert H.J."/>
            <person name="Larimer F."/>
            <person name="Zhulin I.B."/>
            <person name="Ekborg N.A."/>
            <person name="Lamed R."/>
            <person name="Richardson P.M."/>
            <person name="Borovok I."/>
            <person name="Hutcheson S."/>
        </authorList>
    </citation>
    <scope>NUCLEOTIDE SEQUENCE [LARGE SCALE GENOMIC DNA]</scope>
    <source>
        <strain evidence="4">2-40 / ATCC 43961 / DSM 17024</strain>
    </source>
</reference>
<dbReference type="SUPFAM" id="SSF46689">
    <property type="entry name" value="Homeodomain-like"/>
    <property type="match status" value="1"/>
</dbReference>
<feature type="transmembrane region" description="Helical" evidence="1">
    <location>
        <begin position="176"/>
        <end position="195"/>
    </location>
</feature>
<gene>
    <name evidence="3" type="ordered locus">Sde_1515</name>
</gene>
<sequence length="318" mass="35750">MFRLLYALPSILAIFVKLIILWKRPFSHSRGESQRFLSDNLFLILFLALLGLNICELTLFCFQLNSKATLNLVVAYHVFYAFSIYSILGVALRTVDKLSNFYLPLLIALGLSILVAMPNLAILGTTKIAYSITRIPGPFYSVYISGMFSAVIFTLLLLSYGAFLHKEDVIRHRSKVLLFCSGPFVISSLIIAFLMQLGLQVNATIVTSFNVTIFLLGLIYSENKYYTPQILAALPGTRPFHTTETLTTALFNPNISLERAKDIMALEKTRRTLQLTKGNQTEAAKILGISRPTICRRIRELETYEGIRSTLKPNDMDA</sequence>
<evidence type="ECO:0000256" key="1">
    <source>
        <dbReference type="SAM" id="Phobius"/>
    </source>
</evidence>
<evidence type="ECO:0000313" key="4">
    <source>
        <dbReference type="Proteomes" id="UP000001947"/>
    </source>
</evidence>
<evidence type="ECO:0000259" key="2">
    <source>
        <dbReference type="Pfam" id="PF02954"/>
    </source>
</evidence>
<evidence type="ECO:0000313" key="3">
    <source>
        <dbReference type="EMBL" id="ABD80777.1"/>
    </source>
</evidence>
<dbReference type="EMBL" id="CP000282">
    <property type="protein sequence ID" value="ABD80777.1"/>
    <property type="molecule type" value="Genomic_DNA"/>
</dbReference>
<dbReference type="Proteomes" id="UP000001947">
    <property type="component" value="Chromosome"/>
</dbReference>
<dbReference type="STRING" id="203122.Sde_1515"/>
<feature type="domain" description="DNA binding HTH" evidence="2">
    <location>
        <begin position="271"/>
        <end position="300"/>
    </location>
</feature>
<dbReference type="Gene3D" id="1.10.10.60">
    <property type="entry name" value="Homeodomain-like"/>
    <property type="match status" value="1"/>
</dbReference>
<proteinExistence type="predicted"/>
<dbReference type="eggNOG" id="COG2204">
    <property type="taxonomic scope" value="Bacteria"/>
</dbReference>
<feature type="transmembrane region" description="Helical" evidence="1">
    <location>
        <begin position="6"/>
        <end position="22"/>
    </location>
</feature>